<accession>A0A081B8J5</accession>
<evidence type="ECO:0000313" key="1">
    <source>
        <dbReference type="EMBL" id="GAK44363.1"/>
    </source>
</evidence>
<comment type="caution">
    <text evidence="1">The sequence shown here is derived from an EMBL/GenBank/DDBJ whole genome shotgun (WGS) entry which is preliminary data.</text>
</comment>
<dbReference type="AlphaFoldDB" id="A0A081B8J5"/>
<dbReference type="EMBL" id="BBIO01000003">
    <property type="protein sequence ID" value="GAK44363.1"/>
    <property type="molecule type" value="Genomic_DNA"/>
</dbReference>
<keyword evidence="1" id="KW-0436">Ligase</keyword>
<keyword evidence="2" id="KW-1185">Reference proteome</keyword>
<dbReference type="Proteomes" id="UP000028702">
    <property type="component" value="Unassembled WGS sequence"/>
</dbReference>
<gene>
    <name evidence="1" type="ORF">M2A_0862</name>
</gene>
<evidence type="ECO:0000313" key="2">
    <source>
        <dbReference type="Proteomes" id="UP000028702"/>
    </source>
</evidence>
<protein>
    <submittedName>
        <fullName evidence="1">Ubiquitin-protein ligase</fullName>
    </submittedName>
</protein>
<name>A0A081B8J5_9HYPH</name>
<sequence>MTGADQAEDNIVFRHFHQHEMRKKIGDLPVGPYIPAIRQPAFRRLEGAPIRAKLLHRIIDFNR</sequence>
<dbReference type="GO" id="GO:0016874">
    <property type="term" value="F:ligase activity"/>
    <property type="evidence" value="ECO:0007669"/>
    <property type="project" value="UniProtKB-KW"/>
</dbReference>
<dbReference type="STRING" id="1333998.M2A_0862"/>
<organism evidence="1 2">
    <name type="scientific">Tepidicaulis marinus</name>
    <dbReference type="NCBI Taxonomy" id="1333998"/>
    <lineage>
        <taxon>Bacteria</taxon>
        <taxon>Pseudomonadati</taxon>
        <taxon>Pseudomonadota</taxon>
        <taxon>Alphaproteobacteria</taxon>
        <taxon>Hyphomicrobiales</taxon>
        <taxon>Parvibaculaceae</taxon>
        <taxon>Tepidicaulis</taxon>
    </lineage>
</organism>
<reference evidence="1 2" key="1">
    <citation type="submission" date="2014-07" db="EMBL/GenBank/DDBJ databases">
        <title>Tepidicaulis marinum gen. nov., sp. nov., a novel marine bacterium denitrifying nitrate to nitrous oxide strictly under microaerobic conditions.</title>
        <authorList>
            <person name="Takeuchi M."/>
            <person name="Yamagishi T."/>
            <person name="Kamagata Y."/>
            <person name="Oshima K."/>
            <person name="Hattori M."/>
            <person name="Katayama T."/>
            <person name="Hanada S."/>
            <person name="Tamaki H."/>
            <person name="Marumo K."/>
            <person name="Maeda H."/>
            <person name="Nedachi M."/>
            <person name="Iwasaki W."/>
            <person name="Suwa Y."/>
            <person name="Sakata S."/>
        </authorList>
    </citation>
    <scope>NUCLEOTIDE SEQUENCE [LARGE SCALE GENOMIC DNA]</scope>
    <source>
        <strain evidence="1 2">MA2</strain>
    </source>
</reference>
<proteinExistence type="predicted"/>